<dbReference type="EMBL" id="MSDW01000002">
    <property type="protein sequence ID" value="OKY77277.1"/>
    <property type="molecule type" value="Genomic_DNA"/>
</dbReference>
<evidence type="ECO:0000313" key="1">
    <source>
        <dbReference type="EMBL" id="OKY77277.1"/>
    </source>
</evidence>
<dbReference type="AlphaFoldDB" id="A0A1Q6DSH7"/>
<comment type="caution">
    <text evidence="1">The sequence shown here is derived from an EMBL/GenBank/DDBJ whole genome shotgun (WGS) entry which is preliminary data.</text>
</comment>
<dbReference type="STRING" id="1903181.BTN85_1925"/>
<name>A0A1Q6DSH7_METT1</name>
<sequence length="110" mass="13020">MDLPTPSDEEKIIAIIGSTRFKETWKQVFKKLLEKGWFPRGVECYGHADKLDEVENYHNGYKDYLEKLHKKRIKEADSVLVLNKDSYIGESTENELKLARKLDKNIYWLE</sequence>
<accession>A0A1Q6DSH7</accession>
<organism evidence="1 2">
    <name type="scientific">Methanohalarchaeum thermophilum</name>
    <dbReference type="NCBI Taxonomy" id="1903181"/>
    <lineage>
        <taxon>Archaea</taxon>
        <taxon>Methanobacteriati</taxon>
        <taxon>Methanobacteriota</taxon>
        <taxon>Methanonatronarchaeia</taxon>
        <taxon>Methanonatronarchaeales</taxon>
        <taxon>Methanonatronarchaeaceae</taxon>
        <taxon>Candidatus Methanohalarchaeum</taxon>
    </lineage>
</organism>
<gene>
    <name evidence="1" type="ORF">BTN85_1925</name>
</gene>
<protein>
    <submittedName>
        <fullName evidence="1">Uncharacterized protein</fullName>
    </submittedName>
</protein>
<reference evidence="1" key="1">
    <citation type="submission" date="2016-12" db="EMBL/GenBank/DDBJ databases">
        <title>Discovery of methanogenic haloarchaea.</title>
        <authorList>
            <person name="Sorokin D.Y."/>
            <person name="Makarova K.S."/>
            <person name="Abbas B."/>
            <person name="Ferrer M."/>
            <person name="Golyshin P.N."/>
        </authorList>
    </citation>
    <scope>NUCLEOTIDE SEQUENCE [LARGE SCALE GENOMIC DNA]</scope>
    <source>
        <strain evidence="1">HMET1</strain>
    </source>
</reference>
<keyword evidence="2" id="KW-1185">Reference proteome</keyword>
<dbReference type="Proteomes" id="UP000185744">
    <property type="component" value="Unassembled WGS sequence"/>
</dbReference>
<proteinExistence type="predicted"/>
<dbReference type="InParanoid" id="A0A1Q6DSH7"/>
<evidence type="ECO:0000313" key="2">
    <source>
        <dbReference type="Proteomes" id="UP000185744"/>
    </source>
</evidence>